<evidence type="ECO:0000256" key="6">
    <source>
        <dbReference type="SAM" id="Phobius"/>
    </source>
</evidence>
<feature type="transmembrane region" description="Helical" evidence="6">
    <location>
        <begin position="381"/>
        <end position="403"/>
    </location>
</feature>
<dbReference type="RefSeq" id="WP_123521873.1">
    <property type="nucleotide sequence ID" value="NZ_JBHLWF010000005.1"/>
</dbReference>
<accession>A0A4R3LLT4</accession>
<evidence type="ECO:0000313" key="9">
    <source>
        <dbReference type="EMBL" id="TCT01204.1"/>
    </source>
</evidence>
<keyword evidence="2" id="KW-1003">Cell membrane</keyword>
<dbReference type="Pfam" id="PF02687">
    <property type="entry name" value="FtsX"/>
    <property type="match status" value="1"/>
</dbReference>
<feature type="domain" description="ABC3 transporter permease C-terminal" evidence="7">
    <location>
        <begin position="290"/>
        <end position="406"/>
    </location>
</feature>
<sequence length="417" mass="44343">MFRLALKSLLNRRGTVLLTVFTIALSTALLVGVERVRSEARSSFASTLSGTDLIVGARAGTVQLLLYSVFRLGEPTANVSWATYQQIAAAPAVAWTVPISLGDSHRGYRVLGTTGAYFEHYRFGNRQPLAFAHGEPFAGVYEAVLGSEVAAKLGYSLGDDIVIAHGIGRVSFSNHDDKPFRIAGILAPTGTPVDRTVHVPLAAIEAIHLDWQSGTRLPGRGISAEQALTHDLTPRSITAFLVGLKSRVATFQLQRQINEYRGEALSAILPGVALQQLWSLTGVAENALRLVAACVVIVGILGMSTALLTTLNERRREMAILRSVGARPRTILGLLCLEAMSLTLAGIVLGVLLLYAILAAVRGYAASQFGLFLGLGLPTAAELYALAAIFSAGLVAGMVPAWLGYRRSLSDGLAVRT</sequence>
<evidence type="ECO:0000313" key="10">
    <source>
        <dbReference type="Proteomes" id="UP000294599"/>
    </source>
</evidence>
<comment type="subcellular location">
    <subcellularLocation>
        <location evidence="1">Cell membrane</location>
        <topology evidence="1">Multi-pass membrane protein</topology>
    </subcellularLocation>
</comment>
<evidence type="ECO:0000256" key="3">
    <source>
        <dbReference type="ARBA" id="ARBA00022692"/>
    </source>
</evidence>
<evidence type="ECO:0000259" key="8">
    <source>
        <dbReference type="Pfam" id="PF12704"/>
    </source>
</evidence>
<gene>
    <name evidence="9" type="ORF">EDC25_10159</name>
</gene>
<dbReference type="Proteomes" id="UP000294599">
    <property type="component" value="Unassembled WGS sequence"/>
</dbReference>
<dbReference type="OrthoDB" id="9784014at2"/>
<organism evidence="9 10">
    <name type="scientific">Pseudofulvimonas gallinarii</name>
    <dbReference type="NCBI Taxonomy" id="634155"/>
    <lineage>
        <taxon>Bacteria</taxon>
        <taxon>Pseudomonadati</taxon>
        <taxon>Pseudomonadota</taxon>
        <taxon>Gammaproteobacteria</taxon>
        <taxon>Lysobacterales</taxon>
        <taxon>Rhodanobacteraceae</taxon>
        <taxon>Pseudofulvimonas</taxon>
    </lineage>
</organism>
<dbReference type="GO" id="GO:0005886">
    <property type="term" value="C:plasma membrane"/>
    <property type="evidence" value="ECO:0007669"/>
    <property type="project" value="UniProtKB-SubCell"/>
</dbReference>
<name>A0A4R3LLT4_9GAMM</name>
<evidence type="ECO:0000259" key="7">
    <source>
        <dbReference type="Pfam" id="PF02687"/>
    </source>
</evidence>
<evidence type="ECO:0000256" key="5">
    <source>
        <dbReference type="ARBA" id="ARBA00023136"/>
    </source>
</evidence>
<keyword evidence="5 6" id="KW-0472">Membrane</keyword>
<dbReference type="InterPro" id="IPR025857">
    <property type="entry name" value="MacB_PCD"/>
</dbReference>
<protein>
    <submittedName>
        <fullName evidence="9">Putative ABC transport system permease protein</fullName>
    </submittedName>
</protein>
<proteinExistence type="predicted"/>
<dbReference type="InterPro" id="IPR051125">
    <property type="entry name" value="ABC-4/HrtB_transporter"/>
</dbReference>
<feature type="transmembrane region" description="Helical" evidence="6">
    <location>
        <begin position="290"/>
        <end position="311"/>
    </location>
</feature>
<dbReference type="Pfam" id="PF12704">
    <property type="entry name" value="MacB_PCD"/>
    <property type="match status" value="1"/>
</dbReference>
<evidence type="ECO:0000256" key="2">
    <source>
        <dbReference type="ARBA" id="ARBA00022475"/>
    </source>
</evidence>
<feature type="transmembrane region" description="Helical" evidence="6">
    <location>
        <begin position="332"/>
        <end position="361"/>
    </location>
</feature>
<reference evidence="9 10" key="1">
    <citation type="submission" date="2019-03" db="EMBL/GenBank/DDBJ databases">
        <title>Genomic Encyclopedia of Type Strains, Phase IV (KMG-IV): sequencing the most valuable type-strain genomes for metagenomic binning, comparative biology and taxonomic classification.</title>
        <authorList>
            <person name="Goeker M."/>
        </authorList>
    </citation>
    <scope>NUCLEOTIDE SEQUENCE [LARGE SCALE GENOMIC DNA]</scope>
    <source>
        <strain evidence="9 10">DSM 21944</strain>
    </source>
</reference>
<evidence type="ECO:0000256" key="1">
    <source>
        <dbReference type="ARBA" id="ARBA00004651"/>
    </source>
</evidence>
<comment type="caution">
    <text evidence="9">The sequence shown here is derived from an EMBL/GenBank/DDBJ whole genome shotgun (WGS) entry which is preliminary data.</text>
</comment>
<evidence type="ECO:0000256" key="4">
    <source>
        <dbReference type="ARBA" id="ARBA00022989"/>
    </source>
</evidence>
<dbReference type="PANTHER" id="PTHR43738:SF2">
    <property type="entry name" value="ABC TRANSPORTER PERMEASE"/>
    <property type="match status" value="1"/>
</dbReference>
<dbReference type="PANTHER" id="PTHR43738">
    <property type="entry name" value="ABC TRANSPORTER, MEMBRANE PROTEIN"/>
    <property type="match status" value="1"/>
</dbReference>
<feature type="domain" description="MacB-like periplasmic core" evidence="8">
    <location>
        <begin position="17"/>
        <end position="259"/>
    </location>
</feature>
<keyword evidence="3 6" id="KW-0812">Transmembrane</keyword>
<dbReference type="EMBL" id="SMAF01000001">
    <property type="protein sequence ID" value="TCT01204.1"/>
    <property type="molecule type" value="Genomic_DNA"/>
</dbReference>
<keyword evidence="4 6" id="KW-1133">Transmembrane helix</keyword>
<dbReference type="AlphaFoldDB" id="A0A4R3LLT4"/>
<dbReference type="InterPro" id="IPR003838">
    <property type="entry name" value="ABC3_permease_C"/>
</dbReference>
<keyword evidence="10" id="KW-1185">Reference proteome</keyword>